<evidence type="ECO:0000256" key="1">
    <source>
        <dbReference type="ARBA" id="ARBA00022516"/>
    </source>
</evidence>
<dbReference type="InterPro" id="IPR004568">
    <property type="entry name" value="Ppantetheine-prot_Trfase_dom"/>
</dbReference>
<evidence type="ECO:0000256" key="2">
    <source>
        <dbReference type="ARBA" id="ARBA00022679"/>
    </source>
</evidence>
<accession>A0ABZ1APP3</accession>
<feature type="binding site" evidence="8">
    <location>
        <position position="8"/>
    </location>
    <ligand>
        <name>Mg(2+)</name>
        <dbReference type="ChEBI" id="CHEBI:18420"/>
    </ligand>
</feature>
<dbReference type="InterPro" id="IPR037143">
    <property type="entry name" value="4-PPantetheinyl_Trfase_dom_sf"/>
</dbReference>
<keyword evidence="1 8" id="KW-0444">Lipid biosynthesis</keyword>
<dbReference type="Gene3D" id="3.90.470.20">
    <property type="entry name" value="4'-phosphopantetheinyl transferase domain"/>
    <property type="match status" value="1"/>
</dbReference>
<dbReference type="Pfam" id="PF01648">
    <property type="entry name" value="ACPS"/>
    <property type="match status" value="1"/>
</dbReference>
<feature type="binding site" evidence="8">
    <location>
        <position position="58"/>
    </location>
    <ligand>
        <name>Mg(2+)</name>
        <dbReference type="ChEBI" id="CHEBI:18420"/>
    </ligand>
</feature>
<comment type="subcellular location">
    <subcellularLocation>
        <location evidence="8">Cytoplasm</location>
    </subcellularLocation>
</comment>
<sequence length="126" mass="13642">MIHGIGTDIVQIARLGAALERNGERFATRILAIGEERDGFRASRDPARFLAKRFAAKEAFGKALGTGVAVPATLHAVRIGHDGLGKPVYMFDEGLAAYMQERGLSAHLTLSDENEYVVAFALIEKT</sequence>
<evidence type="ECO:0000256" key="8">
    <source>
        <dbReference type="HAMAP-Rule" id="MF_00101"/>
    </source>
</evidence>
<keyword evidence="4 8" id="KW-0276">Fatty acid metabolism</keyword>
<keyword evidence="7 8" id="KW-0275">Fatty acid biosynthesis</keyword>
<comment type="catalytic activity">
    <reaction evidence="8">
        <text>apo-[ACP] + CoA = holo-[ACP] + adenosine 3',5'-bisphosphate + H(+)</text>
        <dbReference type="Rhea" id="RHEA:12068"/>
        <dbReference type="Rhea" id="RHEA-COMP:9685"/>
        <dbReference type="Rhea" id="RHEA-COMP:9690"/>
        <dbReference type="ChEBI" id="CHEBI:15378"/>
        <dbReference type="ChEBI" id="CHEBI:29999"/>
        <dbReference type="ChEBI" id="CHEBI:57287"/>
        <dbReference type="ChEBI" id="CHEBI:58343"/>
        <dbReference type="ChEBI" id="CHEBI:64479"/>
        <dbReference type="EC" id="2.7.8.7"/>
    </reaction>
</comment>
<feature type="domain" description="4'-phosphopantetheinyl transferase" evidence="9">
    <location>
        <begin position="4"/>
        <end position="120"/>
    </location>
</feature>
<dbReference type="SUPFAM" id="SSF56214">
    <property type="entry name" value="4'-phosphopantetheinyl transferase"/>
    <property type="match status" value="1"/>
</dbReference>
<keyword evidence="5 8" id="KW-0460">Magnesium</keyword>
<keyword evidence="11" id="KW-1185">Reference proteome</keyword>
<dbReference type="InterPro" id="IPR002582">
    <property type="entry name" value="ACPS"/>
</dbReference>
<dbReference type="HAMAP" id="MF_00101">
    <property type="entry name" value="AcpS"/>
    <property type="match status" value="1"/>
</dbReference>
<evidence type="ECO:0000313" key="11">
    <source>
        <dbReference type="Proteomes" id="UP001626593"/>
    </source>
</evidence>
<protein>
    <recommendedName>
        <fullName evidence="8">Holo-[acyl-carrier-protein] synthase</fullName>
        <shortName evidence="8">Holo-ACP synthase</shortName>
        <ecNumber evidence="8">2.7.8.7</ecNumber>
    </recommendedName>
    <alternativeName>
        <fullName evidence="8">4'-phosphopantetheinyl transferase AcpS</fullName>
    </alternativeName>
</protein>
<comment type="cofactor">
    <cofactor evidence="8">
        <name>Mg(2+)</name>
        <dbReference type="ChEBI" id="CHEBI:18420"/>
    </cofactor>
</comment>
<keyword evidence="2 8" id="KW-0808">Transferase</keyword>
<dbReference type="RefSeq" id="WP_169131822.1">
    <property type="nucleotide sequence ID" value="NZ_CAWPLS010000278.1"/>
</dbReference>
<evidence type="ECO:0000256" key="5">
    <source>
        <dbReference type="ARBA" id="ARBA00022842"/>
    </source>
</evidence>
<comment type="function">
    <text evidence="8">Transfers the 4'-phosphopantetheine moiety from coenzyme A to a Ser of acyl-carrier-protein.</text>
</comment>
<dbReference type="EC" id="2.7.8.7" evidence="8"/>
<gene>
    <name evidence="8 10" type="primary">acpS</name>
    <name evidence="10" type="ORF">U5817_07275</name>
</gene>
<evidence type="ECO:0000313" key="10">
    <source>
        <dbReference type="EMBL" id="WRL47837.1"/>
    </source>
</evidence>
<dbReference type="InterPro" id="IPR008278">
    <property type="entry name" value="4-PPantetheinyl_Trfase_dom"/>
</dbReference>
<dbReference type="Proteomes" id="UP001626593">
    <property type="component" value="Chromosome"/>
</dbReference>
<keyword evidence="3 8" id="KW-0479">Metal-binding</keyword>
<dbReference type="EMBL" id="CP141259">
    <property type="protein sequence ID" value="WRL47837.1"/>
    <property type="molecule type" value="Genomic_DNA"/>
</dbReference>
<keyword evidence="6 8" id="KW-0443">Lipid metabolism</keyword>
<reference evidence="10 11" key="1">
    <citation type="submission" date="2023-12" db="EMBL/GenBank/DDBJ databases">
        <title>A. evansii MAY27, complete genome.</title>
        <authorList>
            <person name="Wang Y."/>
        </authorList>
    </citation>
    <scope>NUCLEOTIDE SEQUENCE [LARGE SCALE GENOMIC DNA]</scope>
    <source>
        <strain evidence="10 11">MAY27</strain>
    </source>
</reference>
<name>A0ABZ1APP3_AROEV</name>
<organism evidence="10 11">
    <name type="scientific">Aromatoleum evansii</name>
    <name type="common">Azoarcus evansii</name>
    <dbReference type="NCBI Taxonomy" id="59406"/>
    <lineage>
        <taxon>Bacteria</taxon>
        <taxon>Pseudomonadati</taxon>
        <taxon>Pseudomonadota</taxon>
        <taxon>Betaproteobacteria</taxon>
        <taxon>Rhodocyclales</taxon>
        <taxon>Rhodocyclaceae</taxon>
        <taxon>Aromatoleum</taxon>
    </lineage>
</organism>
<evidence type="ECO:0000256" key="7">
    <source>
        <dbReference type="ARBA" id="ARBA00023160"/>
    </source>
</evidence>
<evidence type="ECO:0000256" key="4">
    <source>
        <dbReference type="ARBA" id="ARBA00022832"/>
    </source>
</evidence>
<dbReference type="NCBIfam" id="TIGR00516">
    <property type="entry name" value="acpS"/>
    <property type="match status" value="1"/>
</dbReference>
<evidence type="ECO:0000259" key="9">
    <source>
        <dbReference type="Pfam" id="PF01648"/>
    </source>
</evidence>
<evidence type="ECO:0000256" key="3">
    <source>
        <dbReference type="ARBA" id="ARBA00022723"/>
    </source>
</evidence>
<proteinExistence type="inferred from homology"/>
<keyword evidence="8" id="KW-0963">Cytoplasm</keyword>
<dbReference type="NCBIfam" id="TIGR00556">
    <property type="entry name" value="pantethn_trn"/>
    <property type="match status" value="1"/>
</dbReference>
<comment type="similarity">
    <text evidence="8">Belongs to the P-Pant transferase superfamily. AcpS family.</text>
</comment>
<evidence type="ECO:0000256" key="6">
    <source>
        <dbReference type="ARBA" id="ARBA00023098"/>
    </source>
</evidence>
<dbReference type="GO" id="GO:0008897">
    <property type="term" value="F:holo-[acyl-carrier-protein] synthase activity"/>
    <property type="evidence" value="ECO:0007669"/>
    <property type="project" value="UniProtKB-EC"/>
</dbReference>